<dbReference type="AlphaFoldDB" id="A0A9X4RI46"/>
<gene>
    <name evidence="3" type="ORF">FEV09_09945</name>
</gene>
<feature type="region of interest" description="Disordered" evidence="1">
    <location>
        <begin position="1"/>
        <end position="32"/>
    </location>
</feature>
<keyword evidence="4" id="KW-1185">Reference proteome</keyword>
<evidence type="ECO:0000313" key="4">
    <source>
        <dbReference type="Proteomes" id="UP001152872"/>
    </source>
</evidence>
<dbReference type="InterPro" id="IPR021702">
    <property type="entry name" value="DUF3285"/>
</dbReference>
<evidence type="ECO:0000256" key="1">
    <source>
        <dbReference type="SAM" id="MobiDB-lite"/>
    </source>
</evidence>
<evidence type="ECO:0000256" key="2">
    <source>
        <dbReference type="SAM" id="Phobius"/>
    </source>
</evidence>
<dbReference type="Proteomes" id="UP001152872">
    <property type="component" value="Unassembled WGS sequence"/>
</dbReference>
<reference evidence="3" key="1">
    <citation type="submission" date="2019-05" db="EMBL/GenBank/DDBJ databases">
        <title>Whole genome sequencing of Pseudanabaena catenata USMAC16.</title>
        <authorList>
            <person name="Khan Z."/>
            <person name="Omar W.M."/>
            <person name="Convey P."/>
            <person name="Merican F."/>
            <person name="Najimudin N."/>
        </authorList>
    </citation>
    <scope>NUCLEOTIDE SEQUENCE</scope>
    <source>
        <strain evidence="3">USMAC16</strain>
    </source>
</reference>
<protein>
    <submittedName>
        <fullName evidence="3">DUF3285 domain-containing protein</fullName>
    </submittedName>
</protein>
<keyword evidence="2" id="KW-0472">Membrane</keyword>
<accession>A0A9X4RI46</accession>
<feature type="transmembrane region" description="Helical" evidence="2">
    <location>
        <begin position="57"/>
        <end position="78"/>
    </location>
</feature>
<keyword evidence="2" id="KW-1133">Transmembrane helix</keyword>
<comment type="caution">
    <text evidence="3">The sequence shown here is derived from an EMBL/GenBank/DDBJ whole genome shotgun (WGS) entry which is preliminary data.</text>
</comment>
<evidence type="ECO:0000313" key="3">
    <source>
        <dbReference type="EMBL" id="MDG3494877.1"/>
    </source>
</evidence>
<dbReference type="Pfam" id="PF11688">
    <property type="entry name" value="DUF3285"/>
    <property type="match status" value="1"/>
</dbReference>
<keyword evidence="2" id="KW-0812">Transmembrane</keyword>
<organism evidence="3 4">
    <name type="scientific">Pseudanabaena catenata USMAC16</name>
    <dbReference type="NCBI Taxonomy" id="1855837"/>
    <lineage>
        <taxon>Bacteria</taxon>
        <taxon>Bacillati</taxon>
        <taxon>Cyanobacteriota</taxon>
        <taxon>Cyanophyceae</taxon>
        <taxon>Pseudanabaenales</taxon>
        <taxon>Pseudanabaenaceae</taxon>
        <taxon>Pseudanabaena</taxon>
    </lineage>
</organism>
<dbReference type="EMBL" id="VBTY01000068">
    <property type="protein sequence ID" value="MDG3494877.1"/>
    <property type="molecule type" value="Genomic_DNA"/>
</dbReference>
<name>A0A9X4RI46_9CYAN</name>
<sequence>MDSNLKNTSNTSDRYINKSESNTDPLNKDNILNKQKEKDSFVKLAMRNMVKKGSTSLFHLALTVFGVIGTLLGLAIIFH</sequence>
<dbReference type="RefSeq" id="WP_009626978.1">
    <property type="nucleotide sequence ID" value="NZ_VBTY01000068.1"/>
</dbReference>
<proteinExistence type="predicted"/>